<dbReference type="STRING" id="29845.A0A1V6R3C5"/>
<dbReference type="InterPro" id="IPR000172">
    <property type="entry name" value="GMC_OxRdtase_N"/>
</dbReference>
<keyword evidence="6" id="KW-0325">Glycoprotein</keyword>
<feature type="domain" description="Glucose-methanol-choline oxidoreductase C-terminal" evidence="9">
    <location>
        <begin position="457"/>
        <end position="590"/>
    </location>
</feature>
<accession>A0A1V6R3C5</accession>
<sequence>MKLGYILYFCLSAGLAATQSTSRLRSSSFGLAGQNQTFDYVIVGGGLTGLVTAMRLSESGKYSVAVIEAGGFYEVDAGNTSVIPAYESDYLESPPTIDWKIYTTNQAQLGGRSILYSQGKTFGGGTARNGMAYHRSTKGAYQTWADQVDDPSFTFDNLLPYFMKSINFTAPNLTLRGGPQVSYDPKPFSSSGGPLRVSFWNYFIPASDIIAKGLRKLGFKETSQIQSGSLLGFAQYPATLTPDTQVRDSAETSFLVAAIETDSNSNLQLYPNTLAQQILFDSNKTAVGVLVETTGWRYELSARKEVILAAGVFHTPQLLMVSGVGPSETLQRLNISVVSALEGVGQNMMDNPGYGTLQPINATSQHRLWNNATYAAEAYLEFYNSRSGPLTAFGSNYILWEKFPNSSFLDISADTRKYLSTYPSDWPDVEYIFNVAGAATNTSGDYLSVGVVVLKASSRGSVTINTTDMADYPLVDVNWFSTKGDQELGVAGLRRARQFVSASNINAELEEAPGSSVQTDEQILNWIKSVASPSHHAVGTCSMGSSKAKDAVVDSKGLVRGSIQRLRIVDASIMPILTPGQPMGTLYGLAEKLADDILSSA</sequence>
<keyword evidence="5" id="KW-0134">Cell wall</keyword>
<dbReference type="GO" id="GO:0044550">
    <property type="term" value="P:secondary metabolite biosynthetic process"/>
    <property type="evidence" value="ECO:0007669"/>
    <property type="project" value="TreeGrafter"/>
</dbReference>
<reference evidence="11" key="1">
    <citation type="journal article" date="2017" name="Nat. Microbiol.">
        <title>Global analysis of biosynthetic gene clusters reveals vast potential of secondary metabolite production in Penicillium species.</title>
        <authorList>
            <person name="Nielsen J.C."/>
            <person name="Grijseels S."/>
            <person name="Prigent S."/>
            <person name="Ji B."/>
            <person name="Dainat J."/>
            <person name="Nielsen K.F."/>
            <person name="Frisvad J.C."/>
            <person name="Workman M."/>
            <person name="Nielsen J."/>
        </authorList>
    </citation>
    <scope>NUCLEOTIDE SEQUENCE [LARGE SCALE GENOMIC DNA]</scope>
    <source>
        <strain evidence="11">IBT 29486</strain>
    </source>
</reference>
<evidence type="ECO:0000259" key="8">
    <source>
        <dbReference type="Pfam" id="PF00732"/>
    </source>
</evidence>
<evidence type="ECO:0000256" key="5">
    <source>
        <dbReference type="ARBA" id="ARBA00022512"/>
    </source>
</evidence>
<dbReference type="Pfam" id="PF05199">
    <property type="entry name" value="GMC_oxred_C"/>
    <property type="match status" value="1"/>
</dbReference>
<evidence type="ECO:0000256" key="4">
    <source>
        <dbReference type="ARBA" id="ARBA00022490"/>
    </source>
</evidence>
<gene>
    <name evidence="10" type="ORF">PENVUL_c099G03136</name>
</gene>
<evidence type="ECO:0000256" key="1">
    <source>
        <dbReference type="ARBA" id="ARBA00004191"/>
    </source>
</evidence>
<comment type="subcellular location">
    <subcellularLocation>
        <location evidence="2">Cytoplasm</location>
    </subcellularLocation>
    <subcellularLocation>
        <location evidence="1">Secreted</location>
        <location evidence="1">Cell wall</location>
    </subcellularLocation>
</comment>
<dbReference type="InterPro" id="IPR036188">
    <property type="entry name" value="FAD/NAD-bd_sf"/>
</dbReference>
<dbReference type="Pfam" id="PF00732">
    <property type="entry name" value="GMC_oxred_N"/>
    <property type="match status" value="1"/>
</dbReference>
<feature type="signal peptide" evidence="7">
    <location>
        <begin position="1"/>
        <end position="18"/>
    </location>
</feature>
<keyword evidence="5" id="KW-0964">Secreted</keyword>
<dbReference type="OrthoDB" id="269227at2759"/>
<dbReference type="PANTHER" id="PTHR11552">
    <property type="entry name" value="GLUCOSE-METHANOL-CHOLINE GMC OXIDOREDUCTASE"/>
    <property type="match status" value="1"/>
</dbReference>
<dbReference type="InterPro" id="IPR012132">
    <property type="entry name" value="GMC_OxRdtase"/>
</dbReference>
<dbReference type="InterPro" id="IPR007867">
    <property type="entry name" value="GMC_OxRtase_C"/>
</dbReference>
<feature type="chain" id="PRO_5013206745" description="Glucose-methanol-choline oxidoreductase N-terminal domain-containing protein" evidence="7">
    <location>
        <begin position="19"/>
        <end position="601"/>
    </location>
</feature>
<dbReference type="PANTHER" id="PTHR11552:SF138">
    <property type="entry name" value="DEHYDROGENASE PKFF-RELATED"/>
    <property type="match status" value="1"/>
</dbReference>
<comment type="similarity">
    <text evidence="3">Belongs to the GMC oxidoreductase family.</text>
</comment>
<protein>
    <recommendedName>
        <fullName evidence="12">Glucose-methanol-choline oxidoreductase N-terminal domain-containing protein</fullName>
    </recommendedName>
</protein>
<evidence type="ECO:0000313" key="10">
    <source>
        <dbReference type="EMBL" id="OQD95984.1"/>
    </source>
</evidence>
<keyword evidence="4" id="KW-0963">Cytoplasm</keyword>
<evidence type="ECO:0000313" key="11">
    <source>
        <dbReference type="Proteomes" id="UP000191518"/>
    </source>
</evidence>
<dbReference type="GO" id="GO:0050660">
    <property type="term" value="F:flavin adenine dinucleotide binding"/>
    <property type="evidence" value="ECO:0007669"/>
    <property type="project" value="InterPro"/>
</dbReference>
<proteinExistence type="inferred from homology"/>
<dbReference type="Gene3D" id="3.50.50.60">
    <property type="entry name" value="FAD/NAD(P)-binding domain"/>
    <property type="match status" value="1"/>
</dbReference>
<dbReference type="Proteomes" id="UP000191518">
    <property type="component" value="Unassembled WGS sequence"/>
</dbReference>
<name>A0A1V6R3C5_9EURO</name>
<dbReference type="PIRSF" id="PIRSF000137">
    <property type="entry name" value="Alcohol_oxidase"/>
    <property type="match status" value="1"/>
</dbReference>
<dbReference type="EMBL" id="MDYP01000099">
    <property type="protein sequence ID" value="OQD95984.1"/>
    <property type="molecule type" value="Genomic_DNA"/>
</dbReference>
<evidence type="ECO:0008006" key="12">
    <source>
        <dbReference type="Google" id="ProtNLM"/>
    </source>
</evidence>
<feature type="domain" description="Glucose-methanol-choline oxidoreductase N-terminal" evidence="8">
    <location>
        <begin position="38"/>
        <end position="352"/>
    </location>
</feature>
<dbReference type="Gene3D" id="3.30.560.10">
    <property type="entry name" value="Glucose Oxidase, domain 3"/>
    <property type="match status" value="1"/>
</dbReference>
<evidence type="ECO:0000256" key="6">
    <source>
        <dbReference type="ARBA" id="ARBA00023180"/>
    </source>
</evidence>
<evidence type="ECO:0000259" key="9">
    <source>
        <dbReference type="Pfam" id="PF05199"/>
    </source>
</evidence>
<dbReference type="SUPFAM" id="SSF54373">
    <property type="entry name" value="FAD-linked reductases, C-terminal domain"/>
    <property type="match status" value="1"/>
</dbReference>
<keyword evidence="11" id="KW-1185">Reference proteome</keyword>
<evidence type="ECO:0000256" key="2">
    <source>
        <dbReference type="ARBA" id="ARBA00004496"/>
    </source>
</evidence>
<dbReference type="GO" id="GO:0016614">
    <property type="term" value="F:oxidoreductase activity, acting on CH-OH group of donors"/>
    <property type="evidence" value="ECO:0007669"/>
    <property type="project" value="InterPro"/>
</dbReference>
<evidence type="ECO:0000256" key="3">
    <source>
        <dbReference type="ARBA" id="ARBA00010790"/>
    </source>
</evidence>
<comment type="caution">
    <text evidence="10">The sequence shown here is derived from an EMBL/GenBank/DDBJ whole genome shotgun (WGS) entry which is preliminary data.</text>
</comment>
<keyword evidence="7" id="KW-0732">Signal</keyword>
<dbReference type="AlphaFoldDB" id="A0A1V6R3C5"/>
<organism evidence="10 11">
    <name type="scientific">Penicillium vulpinum</name>
    <dbReference type="NCBI Taxonomy" id="29845"/>
    <lineage>
        <taxon>Eukaryota</taxon>
        <taxon>Fungi</taxon>
        <taxon>Dikarya</taxon>
        <taxon>Ascomycota</taxon>
        <taxon>Pezizomycotina</taxon>
        <taxon>Eurotiomycetes</taxon>
        <taxon>Eurotiomycetidae</taxon>
        <taxon>Eurotiales</taxon>
        <taxon>Aspergillaceae</taxon>
        <taxon>Penicillium</taxon>
    </lineage>
</organism>
<dbReference type="GO" id="GO:0005737">
    <property type="term" value="C:cytoplasm"/>
    <property type="evidence" value="ECO:0007669"/>
    <property type="project" value="UniProtKB-SubCell"/>
</dbReference>
<dbReference type="SUPFAM" id="SSF51905">
    <property type="entry name" value="FAD/NAD(P)-binding domain"/>
    <property type="match status" value="1"/>
</dbReference>
<evidence type="ECO:0000256" key="7">
    <source>
        <dbReference type="SAM" id="SignalP"/>
    </source>
</evidence>